<dbReference type="Proteomes" id="UP001596220">
    <property type="component" value="Unassembled WGS sequence"/>
</dbReference>
<dbReference type="EMBL" id="JBHSQO010000001">
    <property type="protein sequence ID" value="MFC6087814.1"/>
    <property type="molecule type" value="Genomic_DNA"/>
</dbReference>
<name>A0ABW1NWR0_9PSEU</name>
<dbReference type="SUPFAM" id="SSF54593">
    <property type="entry name" value="Glyoxalase/Bleomycin resistance protein/Dihydroxybiphenyl dioxygenase"/>
    <property type="match status" value="1"/>
</dbReference>
<reference evidence="2" key="1">
    <citation type="journal article" date="2019" name="Int. J. Syst. Evol. Microbiol.">
        <title>The Global Catalogue of Microorganisms (GCM) 10K type strain sequencing project: providing services to taxonomists for standard genome sequencing and annotation.</title>
        <authorList>
            <consortium name="The Broad Institute Genomics Platform"/>
            <consortium name="The Broad Institute Genome Sequencing Center for Infectious Disease"/>
            <person name="Wu L."/>
            <person name="Ma J."/>
        </authorList>
    </citation>
    <scope>NUCLEOTIDE SEQUENCE [LARGE SCALE GENOMIC DNA]</scope>
    <source>
        <strain evidence="2">CGMCC 4.7246</strain>
    </source>
</reference>
<dbReference type="RefSeq" id="WP_380631754.1">
    <property type="nucleotide sequence ID" value="NZ_JBHSQO010000001.1"/>
</dbReference>
<evidence type="ECO:0000313" key="2">
    <source>
        <dbReference type="Proteomes" id="UP001596220"/>
    </source>
</evidence>
<protein>
    <submittedName>
        <fullName evidence="1">VOC family protein</fullName>
    </submittedName>
</protein>
<organism evidence="1 2">
    <name type="scientific">Saccharothrix lopnurensis</name>
    <dbReference type="NCBI Taxonomy" id="1670621"/>
    <lineage>
        <taxon>Bacteria</taxon>
        <taxon>Bacillati</taxon>
        <taxon>Actinomycetota</taxon>
        <taxon>Actinomycetes</taxon>
        <taxon>Pseudonocardiales</taxon>
        <taxon>Pseudonocardiaceae</taxon>
        <taxon>Saccharothrix</taxon>
    </lineage>
</organism>
<comment type="caution">
    <text evidence="1">The sequence shown here is derived from an EMBL/GenBank/DDBJ whole genome shotgun (WGS) entry which is preliminary data.</text>
</comment>
<keyword evidence="2" id="KW-1185">Reference proteome</keyword>
<evidence type="ECO:0000313" key="1">
    <source>
        <dbReference type="EMBL" id="MFC6087814.1"/>
    </source>
</evidence>
<accession>A0ABW1NWR0</accession>
<sequence length="113" mass="11939">MDVERVASVIPVEDLATAVEVWARLLGVPPTFVDGDRWAQFDVAGGRIALAGADRAHDSPGLLVKVADVDRARADALAAGLYVGEVTDGPHERRCVVTAPDRCPVVFYTPTAG</sequence>
<gene>
    <name evidence="1" type="ORF">ACFP3R_00855</name>
</gene>
<dbReference type="Gene3D" id="3.10.180.10">
    <property type="entry name" value="2,3-Dihydroxybiphenyl 1,2-Dioxygenase, domain 1"/>
    <property type="match status" value="1"/>
</dbReference>
<proteinExistence type="predicted"/>
<dbReference type="InterPro" id="IPR029068">
    <property type="entry name" value="Glyas_Bleomycin-R_OHBP_Dase"/>
</dbReference>